<protein>
    <submittedName>
        <fullName evidence="2">Uncharacterized protein</fullName>
    </submittedName>
</protein>
<dbReference type="AlphaFoldDB" id="A0A0D0DQN1"/>
<keyword evidence="3" id="KW-1185">Reference proteome</keyword>
<dbReference type="EMBL" id="KN825738">
    <property type="protein sequence ID" value="KIK81740.1"/>
    <property type="molecule type" value="Genomic_DNA"/>
</dbReference>
<feature type="region of interest" description="Disordered" evidence="1">
    <location>
        <begin position="1"/>
        <end position="22"/>
    </location>
</feature>
<reference evidence="2 3" key="1">
    <citation type="submission" date="2014-04" db="EMBL/GenBank/DDBJ databases">
        <authorList>
            <consortium name="DOE Joint Genome Institute"/>
            <person name="Kuo A."/>
            <person name="Kohler A."/>
            <person name="Jargeat P."/>
            <person name="Nagy L.G."/>
            <person name="Floudas D."/>
            <person name="Copeland A."/>
            <person name="Barry K.W."/>
            <person name="Cichocki N."/>
            <person name="Veneault-Fourrey C."/>
            <person name="LaButti K."/>
            <person name="Lindquist E.A."/>
            <person name="Lipzen A."/>
            <person name="Lundell T."/>
            <person name="Morin E."/>
            <person name="Murat C."/>
            <person name="Sun H."/>
            <person name="Tunlid A."/>
            <person name="Henrissat B."/>
            <person name="Grigoriev I.V."/>
            <person name="Hibbett D.S."/>
            <person name="Martin F."/>
            <person name="Nordberg H.P."/>
            <person name="Cantor M.N."/>
            <person name="Hua S.X."/>
        </authorList>
    </citation>
    <scope>NUCLEOTIDE SEQUENCE [LARGE SCALE GENOMIC DNA]</scope>
    <source>
        <strain evidence="2 3">Ve08.2h10</strain>
    </source>
</reference>
<dbReference type="Proteomes" id="UP000054538">
    <property type="component" value="Unassembled WGS sequence"/>
</dbReference>
<name>A0A0D0DQN1_9AGAM</name>
<evidence type="ECO:0000313" key="2">
    <source>
        <dbReference type="EMBL" id="KIK81740.1"/>
    </source>
</evidence>
<evidence type="ECO:0000256" key="1">
    <source>
        <dbReference type="SAM" id="MobiDB-lite"/>
    </source>
</evidence>
<sequence length="278" mass="30856">MCTPSVSSNPPANTSIPAEDQPLHNTESHVIDVIKKHANYNNKDLPAPSDQRWSHSFISMETLWCSIQPNMWSIPEEELTLALQAIFNIVYPGVKYQVTTSSSVFSVMLQWLSECQSGFDSTALAMLIDFFSKLDDDVNVHGVAKDLKTGYTFLQEDPDSPQEEGMFHSTFLLELIGSTHLSNITGFVEVPGWDVWGMASGKNGKGVITMASAALECTVKFIAEGIIDVEQVLADMANSPNRKMKIKLQKVLNKQTRRETLAPFQFLSANWNGDMAAY</sequence>
<reference evidence="3" key="2">
    <citation type="submission" date="2015-01" db="EMBL/GenBank/DDBJ databases">
        <title>Evolutionary Origins and Diversification of the Mycorrhizal Mutualists.</title>
        <authorList>
            <consortium name="DOE Joint Genome Institute"/>
            <consortium name="Mycorrhizal Genomics Consortium"/>
            <person name="Kohler A."/>
            <person name="Kuo A."/>
            <person name="Nagy L.G."/>
            <person name="Floudas D."/>
            <person name="Copeland A."/>
            <person name="Barry K.W."/>
            <person name="Cichocki N."/>
            <person name="Veneault-Fourrey C."/>
            <person name="LaButti K."/>
            <person name="Lindquist E.A."/>
            <person name="Lipzen A."/>
            <person name="Lundell T."/>
            <person name="Morin E."/>
            <person name="Murat C."/>
            <person name="Riley R."/>
            <person name="Ohm R."/>
            <person name="Sun H."/>
            <person name="Tunlid A."/>
            <person name="Henrissat B."/>
            <person name="Grigoriev I.V."/>
            <person name="Hibbett D.S."/>
            <person name="Martin F."/>
        </authorList>
    </citation>
    <scope>NUCLEOTIDE SEQUENCE [LARGE SCALE GENOMIC DNA]</scope>
    <source>
        <strain evidence="3">Ve08.2h10</strain>
    </source>
</reference>
<gene>
    <name evidence="2" type="ORF">PAXRUDRAFT_155330</name>
</gene>
<feature type="compositionally biased region" description="Polar residues" evidence="1">
    <location>
        <begin position="1"/>
        <end position="16"/>
    </location>
</feature>
<accession>A0A0D0DQN1</accession>
<organism evidence="2 3">
    <name type="scientific">Paxillus rubicundulus Ve08.2h10</name>
    <dbReference type="NCBI Taxonomy" id="930991"/>
    <lineage>
        <taxon>Eukaryota</taxon>
        <taxon>Fungi</taxon>
        <taxon>Dikarya</taxon>
        <taxon>Basidiomycota</taxon>
        <taxon>Agaricomycotina</taxon>
        <taxon>Agaricomycetes</taxon>
        <taxon>Agaricomycetidae</taxon>
        <taxon>Boletales</taxon>
        <taxon>Paxilineae</taxon>
        <taxon>Paxillaceae</taxon>
        <taxon>Paxillus</taxon>
    </lineage>
</organism>
<dbReference type="HOGENOM" id="CLU_032278_1_1_1"/>
<evidence type="ECO:0000313" key="3">
    <source>
        <dbReference type="Proteomes" id="UP000054538"/>
    </source>
</evidence>
<dbReference type="OrthoDB" id="2677435at2759"/>
<proteinExistence type="predicted"/>
<dbReference type="InParanoid" id="A0A0D0DQN1"/>